<feature type="coiled-coil region" evidence="2">
    <location>
        <begin position="61"/>
        <end position="88"/>
    </location>
</feature>
<evidence type="ECO:0000256" key="1">
    <source>
        <dbReference type="ARBA" id="ARBA00008791"/>
    </source>
</evidence>
<dbReference type="PANTHER" id="PTHR46268">
    <property type="entry name" value="STRESS RESPONSE PROTEIN NHAX"/>
    <property type="match status" value="1"/>
</dbReference>
<feature type="domain" description="UspA" evidence="3">
    <location>
        <begin position="1"/>
        <end position="147"/>
    </location>
</feature>
<reference evidence="4" key="1">
    <citation type="submission" date="2014-09" db="EMBL/GenBank/DDBJ databases">
        <authorList>
            <person name="Probst J Alexander"/>
        </authorList>
    </citation>
    <scope>NUCLEOTIDE SEQUENCE</scope>
</reference>
<dbReference type="EMBL" id="CCXY01000062">
    <property type="protein sequence ID" value="CEG11611.1"/>
    <property type="molecule type" value="Genomic_DNA"/>
</dbReference>
<evidence type="ECO:0000259" key="3">
    <source>
        <dbReference type="Pfam" id="PF00582"/>
    </source>
</evidence>
<dbReference type="PANTHER" id="PTHR46268:SF6">
    <property type="entry name" value="UNIVERSAL STRESS PROTEIN UP12"/>
    <property type="match status" value="1"/>
</dbReference>
<organism evidence="4">
    <name type="scientific">groundwater metagenome</name>
    <dbReference type="NCBI Taxonomy" id="717931"/>
    <lineage>
        <taxon>unclassified sequences</taxon>
        <taxon>metagenomes</taxon>
        <taxon>ecological metagenomes</taxon>
    </lineage>
</organism>
<evidence type="ECO:0000256" key="2">
    <source>
        <dbReference type="SAM" id="Coils"/>
    </source>
</evidence>
<protein>
    <recommendedName>
        <fullName evidence="3">UspA domain-containing protein</fullName>
    </recommendedName>
</protein>
<dbReference type="PRINTS" id="PR01438">
    <property type="entry name" value="UNVRSLSTRESS"/>
</dbReference>
<dbReference type="CDD" id="cd00293">
    <property type="entry name" value="USP-like"/>
    <property type="match status" value="1"/>
</dbReference>
<dbReference type="Pfam" id="PF00582">
    <property type="entry name" value="Usp"/>
    <property type="match status" value="1"/>
</dbReference>
<name>A0A098E7W8_9ZZZZ</name>
<dbReference type="AlphaFoldDB" id="A0A098E7W8"/>
<evidence type="ECO:0000313" key="4">
    <source>
        <dbReference type="EMBL" id="CEG11611.1"/>
    </source>
</evidence>
<gene>
    <name evidence="4" type="ORF">MSIBF_A1540009</name>
</gene>
<dbReference type="SUPFAM" id="SSF52402">
    <property type="entry name" value="Adenine nucleotide alpha hydrolases-like"/>
    <property type="match status" value="1"/>
</dbReference>
<dbReference type="InterPro" id="IPR006015">
    <property type="entry name" value="Universal_stress_UspA"/>
</dbReference>
<dbReference type="InterPro" id="IPR014729">
    <property type="entry name" value="Rossmann-like_a/b/a_fold"/>
</dbReference>
<keyword evidence="2" id="KW-0175">Coiled coil</keyword>
<proteinExistence type="inferred from homology"/>
<accession>A0A098E7W8</accession>
<dbReference type="InterPro" id="IPR006016">
    <property type="entry name" value="UspA"/>
</dbReference>
<sequence length="155" mass="17070">MFKKILFATDGSECAKMAEKYAIELAKDENGEITAITVGDISYAAVPIGIDGTTMLQVTLADAIENETKNAEKRLNEFKQTAEKENIKVNTIVKIGKPDTEIIEESEKDYDVIIIGSKGLSGIKRFFLGSVAEHVVRYSKIPVLVVKNKKGEDED</sequence>
<dbReference type="Gene3D" id="3.40.50.620">
    <property type="entry name" value="HUPs"/>
    <property type="match status" value="1"/>
</dbReference>
<comment type="similarity">
    <text evidence="1">Belongs to the universal stress protein A family.</text>
</comment>